<dbReference type="Gene3D" id="3.40.630.30">
    <property type="match status" value="1"/>
</dbReference>
<dbReference type="GO" id="GO:0008080">
    <property type="term" value="F:N-acetyltransferase activity"/>
    <property type="evidence" value="ECO:0007669"/>
    <property type="project" value="InterPro"/>
</dbReference>
<evidence type="ECO:0000259" key="2">
    <source>
        <dbReference type="PROSITE" id="PS51186"/>
    </source>
</evidence>
<reference evidence="3 4" key="1">
    <citation type="journal article" date="2021" name="Nat. Commun.">
        <title>Genetic determinants of endophytism in the Arabidopsis root mycobiome.</title>
        <authorList>
            <person name="Mesny F."/>
            <person name="Miyauchi S."/>
            <person name="Thiergart T."/>
            <person name="Pickel B."/>
            <person name="Atanasova L."/>
            <person name="Karlsson M."/>
            <person name="Huettel B."/>
            <person name="Barry K.W."/>
            <person name="Haridas S."/>
            <person name="Chen C."/>
            <person name="Bauer D."/>
            <person name="Andreopoulos W."/>
            <person name="Pangilinan J."/>
            <person name="LaButti K."/>
            <person name="Riley R."/>
            <person name="Lipzen A."/>
            <person name="Clum A."/>
            <person name="Drula E."/>
            <person name="Henrissat B."/>
            <person name="Kohler A."/>
            <person name="Grigoriev I.V."/>
            <person name="Martin F.M."/>
            <person name="Hacquard S."/>
        </authorList>
    </citation>
    <scope>NUCLEOTIDE SEQUENCE [LARGE SCALE GENOMIC DNA]</scope>
    <source>
        <strain evidence="3 4">MPI-CAGE-CH-0241</strain>
    </source>
</reference>
<dbReference type="InterPro" id="IPR050769">
    <property type="entry name" value="NAT_camello-type"/>
</dbReference>
<accession>A0A9P8WG82</accession>
<dbReference type="InterPro" id="IPR016181">
    <property type="entry name" value="Acyl_CoA_acyltransferase"/>
</dbReference>
<evidence type="ECO:0000313" key="3">
    <source>
        <dbReference type="EMBL" id="KAH6898273.1"/>
    </source>
</evidence>
<name>A0A9P8WG82_9HYPO</name>
<dbReference type="Proteomes" id="UP000777438">
    <property type="component" value="Unassembled WGS sequence"/>
</dbReference>
<evidence type="ECO:0000256" key="1">
    <source>
        <dbReference type="ARBA" id="ARBA00022679"/>
    </source>
</evidence>
<sequence length="165" mass="18802">MESSSPVTYREHRPGDMGIIVQRHGVFYHNNFGFDQRFEALCARITADFLDNFNPALERCWIAEKAEKFMGCIMLVKDPEQNNTAKIRLLLVDESARGEGVGTRLVQQCVDFARGAGYDAIGLWTQSDLVGARRIYRKAGFVLDKTDKHSSWGKELMGEHWKMTL</sequence>
<dbReference type="EMBL" id="JAGPYM010000002">
    <property type="protein sequence ID" value="KAH6898273.1"/>
    <property type="molecule type" value="Genomic_DNA"/>
</dbReference>
<proteinExistence type="predicted"/>
<organism evidence="3 4">
    <name type="scientific">Thelonectria olida</name>
    <dbReference type="NCBI Taxonomy" id="1576542"/>
    <lineage>
        <taxon>Eukaryota</taxon>
        <taxon>Fungi</taxon>
        <taxon>Dikarya</taxon>
        <taxon>Ascomycota</taxon>
        <taxon>Pezizomycotina</taxon>
        <taxon>Sordariomycetes</taxon>
        <taxon>Hypocreomycetidae</taxon>
        <taxon>Hypocreales</taxon>
        <taxon>Nectriaceae</taxon>
        <taxon>Thelonectria</taxon>
    </lineage>
</organism>
<keyword evidence="1" id="KW-0808">Transferase</keyword>
<dbReference type="CDD" id="cd04301">
    <property type="entry name" value="NAT_SF"/>
    <property type="match status" value="1"/>
</dbReference>
<dbReference type="InterPro" id="IPR000182">
    <property type="entry name" value="GNAT_dom"/>
</dbReference>
<evidence type="ECO:0000313" key="4">
    <source>
        <dbReference type="Proteomes" id="UP000777438"/>
    </source>
</evidence>
<protein>
    <submittedName>
        <fullName evidence="3">Acyl-CoA N-acyltransferase</fullName>
    </submittedName>
</protein>
<dbReference type="OrthoDB" id="41532at2759"/>
<keyword evidence="4" id="KW-1185">Reference proteome</keyword>
<dbReference type="SUPFAM" id="SSF55729">
    <property type="entry name" value="Acyl-CoA N-acyltransferases (Nat)"/>
    <property type="match status" value="1"/>
</dbReference>
<feature type="domain" description="N-acetyltransferase" evidence="2">
    <location>
        <begin position="7"/>
        <end position="165"/>
    </location>
</feature>
<dbReference type="PROSITE" id="PS51186">
    <property type="entry name" value="GNAT"/>
    <property type="match status" value="1"/>
</dbReference>
<dbReference type="PANTHER" id="PTHR13947">
    <property type="entry name" value="GNAT FAMILY N-ACETYLTRANSFERASE"/>
    <property type="match status" value="1"/>
</dbReference>
<dbReference type="PANTHER" id="PTHR13947:SF37">
    <property type="entry name" value="LD18367P"/>
    <property type="match status" value="1"/>
</dbReference>
<gene>
    <name evidence="3" type="ORF">B0T10DRAFT_102660</name>
</gene>
<comment type="caution">
    <text evidence="3">The sequence shown here is derived from an EMBL/GenBank/DDBJ whole genome shotgun (WGS) entry which is preliminary data.</text>
</comment>
<dbReference type="Pfam" id="PF00583">
    <property type="entry name" value="Acetyltransf_1"/>
    <property type="match status" value="1"/>
</dbReference>
<dbReference type="AlphaFoldDB" id="A0A9P8WG82"/>